<feature type="chain" id="PRO_5013476265" description="Lipoprotein" evidence="1">
    <location>
        <begin position="24"/>
        <end position="64"/>
    </location>
</feature>
<keyword evidence="4" id="KW-1185">Reference proteome</keyword>
<dbReference type="KEGG" id="mthd:A3224_11510"/>
<dbReference type="Proteomes" id="UP000076077">
    <property type="component" value="Chromosome"/>
</dbReference>
<protein>
    <recommendedName>
        <fullName evidence="5">Lipoprotein</fullName>
    </recommendedName>
</protein>
<reference evidence="3" key="3">
    <citation type="submission" date="2022-11" db="EMBL/GenBank/DDBJ databases">
        <title>Chitin-degrading and fungicidal potential of chitinolytic bacterial strains from marine environment of the Pacific Ocean regions.</title>
        <authorList>
            <person name="Pentekhina I."/>
            <person name="Nedashkovskaya O."/>
            <person name="Seitkalieva A."/>
            <person name="Podvolotskaya A."/>
            <person name="Tekutyeva L."/>
            <person name="Balabanova L."/>
        </authorList>
    </citation>
    <scope>NUCLEOTIDE SEQUENCE</scope>
    <source>
        <strain evidence="3">KMM 6838</strain>
    </source>
</reference>
<dbReference type="RefSeq" id="WP_067154681.1">
    <property type="nucleotide sequence ID" value="NZ_CP014864.1"/>
</dbReference>
<evidence type="ECO:0008006" key="5">
    <source>
        <dbReference type="Google" id="ProtNLM"/>
    </source>
</evidence>
<name>A0A143HN37_MICTH</name>
<dbReference type="PROSITE" id="PS51257">
    <property type="entry name" value="PROKAR_LIPOPROTEIN"/>
    <property type="match status" value="1"/>
</dbReference>
<accession>A0A143HN37</accession>
<gene>
    <name evidence="2" type="ORF">A3224_11510</name>
    <name evidence="3" type="ORF">OQJ68_08970</name>
</gene>
<keyword evidence="1" id="KW-0732">Signal</keyword>
<organism evidence="2 4">
    <name type="scientific">Microbulbifer thermotolerans</name>
    <dbReference type="NCBI Taxonomy" id="252514"/>
    <lineage>
        <taxon>Bacteria</taxon>
        <taxon>Pseudomonadati</taxon>
        <taxon>Pseudomonadota</taxon>
        <taxon>Gammaproteobacteria</taxon>
        <taxon>Cellvibrionales</taxon>
        <taxon>Microbulbiferaceae</taxon>
        <taxon>Microbulbifer</taxon>
    </lineage>
</organism>
<proteinExistence type="predicted"/>
<sequence>MNFTPAKYLMGIISALILAGCCAAPVPPAACPPGSEQIPMSMACPADADCWMASDTVRCMKVVK</sequence>
<dbReference type="GeneID" id="76608674"/>
<evidence type="ECO:0000256" key="1">
    <source>
        <dbReference type="SAM" id="SignalP"/>
    </source>
</evidence>
<evidence type="ECO:0000313" key="2">
    <source>
        <dbReference type="EMBL" id="AMX03113.1"/>
    </source>
</evidence>
<dbReference type="AlphaFoldDB" id="A0A143HN37"/>
<reference evidence="2" key="1">
    <citation type="submission" date="2016-03" db="EMBL/GenBank/DDBJ databases">
        <authorList>
            <person name="Ploux O."/>
        </authorList>
    </citation>
    <scope>NUCLEOTIDE SEQUENCE [LARGE SCALE GENOMIC DNA]</scope>
    <source>
        <strain evidence="2">DAU221</strain>
    </source>
</reference>
<evidence type="ECO:0000313" key="4">
    <source>
        <dbReference type="Proteomes" id="UP000076077"/>
    </source>
</evidence>
<feature type="signal peptide" evidence="1">
    <location>
        <begin position="1"/>
        <end position="23"/>
    </location>
</feature>
<dbReference type="OrthoDB" id="9916645at2"/>
<dbReference type="EMBL" id="JAPHQB010000012">
    <property type="protein sequence ID" value="MCX2801915.1"/>
    <property type="molecule type" value="Genomic_DNA"/>
</dbReference>
<dbReference type="Proteomes" id="UP001209730">
    <property type="component" value="Unassembled WGS sequence"/>
</dbReference>
<evidence type="ECO:0000313" key="3">
    <source>
        <dbReference type="EMBL" id="MCX2801915.1"/>
    </source>
</evidence>
<reference evidence="4" key="2">
    <citation type="submission" date="2016-03" db="EMBL/GenBank/DDBJ databases">
        <authorList>
            <person name="Lee Y.-S."/>
            <person name="Choi Y.-L."/>
        </authorList>
    </citation>
    <scope>NUCLEOTIDE SEQUENCE [LARGE SCALE GENOMIC DNA]</scope>
    <source>
        <strain evidence="4">DAU221</strain>
    </source>
</reference>
<dbReference type="EMBL" id="CP014864">
    <property type="protein sequence ID" value="AMX03113.1"/>
    <property type="molecule type" value="Genomic_DNA"/>
</dbReference>